<feature type="non-terminal residue" evidence="1">
    <location>
        <position position="26"/>
    </location>
</feature>
<dbReference type="EMBL" id="CAJOBG010006932">
    <property type="protein sequence ID" value="CAF4201837.1"/>
    <property type="molecule type" value="Genomic_DNA"/>
</dbReference>
<evidence type="ECO:0000313" key="2">
    <source>
        <dbReference type="Proteomes" id="UP000663866"/>
    </source>
</evidence>
<proteinExistence type="predicted"/>
<dbReference type="Proteomes" id="UP000663866">
    <property type="component" value="Unassembled WGS sequence"/>
</dbReference>
<comment type="caution">
    <text evidence="1">The sequence shown here is derived from an EMBL/GenBank/DDBJ whole genome shotgun (WGS) entry which is preliminary data.</text>
</comment>
<gene>
    <name evidence="1" type="ORF">OVN521_LOCUS26438</name>
</gene>
<accession>A0A820BI55</accession>
<sequence>MTSTDFMDVLSFDLLEAVVQIVSLSL</sequence>
<name>A0A820BI55_9BILA</name>
<protein>
    <submittedName>
        <fullName evidence="1">Uncharacterized protein</fullName>
    </submittedName>
</protein>
<evidence type="ECO:0000313" key="1">
    <source>
        <dbReference type="EMBL" id="CAF4201837.1"/>
    </source>
</evidence>
<organism evidence="1 2">
    <name type="scientific">Rotaria magnacalcarata</name>
    <dbReference type="NCBI Taxonomy" id="392030"/>
    <lineage>
        <taxon>Eukaryota</taxon>
        <taxon>Metazoa</taxon>
        <taxon>Spiralia</taxon>
        <taxon>Gnathifera</taxon>
        <taxon>Rotifera</taxon>
        <taxon>Eurotatoria</taxon>
        <taxon>Bdelloidea</taxon>
        <taxon>Philodinida</taxon>
        <taxon>Philodinidae</taxon>
        <taxon>Rotaria</taxon>
    </lineage>
</organism>
<dbReference type="AlphaFoldDB" id="A0A820BI55"/>
<keyword evidence="2" id="KW-1185">Reference proteome</keyword>
<reference evidence="1" key="1">
    <citation type="submission" date="2021-02" db="EMBL/GenBank/DDBJ databases">
        <authorList>
            <person name="Nowell W R."/>
        </authorList>
    </citation>
    <scope>NUCLEOTIDE SEQUENCE</scope>
</reference>